<organism evidence="5 6">
    <name type="scientific">Metabacillus halosaccharovorans</name>
    <dbReference type="NCBI Taxonomy" id="930124"/>
    <lineage>
        <taxon>Bacteria</taxon>
        <taxon>Bacillati</taxon>
        <taxon>Bacillota</taxon>
        <taxon>Bacilli</taxon>
        <taxon>Bacillales</taxon>
        <taxon>Bacillaceae</taxon>
        <taxon>Metabacillus</taxon>
    </lineage>
</organism>
<accession>A0ABT3DIW6</accession>
<dbReference type="Proteomes" id="UP001526147">
    <property type="component" value="Unassembled WGS sequence"/>
</dbReference>
<comment type="caution">
    <text evidence="5">The sequence shown here is derived from an EMBL/GenBank/DDBJ whole genome shotgun (WGS) entry which is preliminary data.</text>
</comment>
<dbReference type="SUPFAM" id="SSF46689">
    <property type="entry name" value="Homeodomain-like"/>
    <property type="match status" value="1"/>
</dbReference>
<proteinExistence type="predicted"/>
<sequence length="290" mass="34062">MNEVSLYTNTLPLIREIGHMWDDKGVLDHPIRLMETLNVFIYVKKGDIQVIEDDMEFHLQSGAYLFLKKNVPHWGTRLYTPGTEWYYIHFYDSFDYINVETSREYSKYQHSTLIMEETYLSKMTLPKTGTVKNPEYTELQLKKLCEEYLSPHTLRPLTTSSMTYQFFIDLYSKKLEESNKSRQHRIVGKMIDLFSHSSSKKLSSKEISESIGMNYAYLSTLFRKETGKSITQFQDELLIEKAIKMLKEKCINISEVSDSLGFSNAFYFSRVFKKVTGVSPTTYLNEIYRN</sequence>
<gene>
    <name evidence="5" type="ORF">OIH86_15245</name>
</gene>
<evidence type="ECO:0000256" key="3">
    <source>
        <dbReference type="ARBA" id="ARBA00023163"/>
    </source>
</evidence>
<name>A0ABT3DIW6_9BACI</name>
<dbReference type="PROSITE" id="PS01124">
    <property type="entry name" value="HTH_ARAC_FAMILY_2"/>
    <property type="match status" value="1"/>
</dbReference>
<evidence type="ECO:0000256" key="2">
    <source>
        <dbReference type="ARBA" id="ARBA00023125"/>
    </source>
</evidence>
<keyword evidence="3" id="KW-0804">Transcription</keyword>
<keyword evidence="1" id="KW-0805">Transcription regulation</keyword>
<dbReference type="PANTHER" id="PTHR43280">
    <property type="entry name" value="ARAC-FAMILY TRANSCRIPTIONAL REGULATOR"/>
    <property type="match status" value="1"/>
</dbReference>
<protein>
    <submittedName>
        <fullName evidence="5">Helix-turn-helix transcriptional regulator</fullName>
    </submittedName>
</protein>
<dbReference type="PRINTS" id="PR00032">
    <property type="entry name" value="HTHARAC"/>
</dbReference>
<keyword evidence="6" id="KW-1185">Reference proteome</keyword>
<dbReference type="SMART" id="SM00342">
    <property type="entry name" value="HTH_ARAC"/>
    <property type="match status" value="1"/>
</dbReference>
<keyword evidence="2" id="KW-0238">DNA-binding</keyword>
<dbReference type="PANTHER" id="PTHR43280:SF34">
    <property type="entry name" value="ARAC-FAMILY TRANSCRIPTIONAL REGULATOR"/>
    <property type="match status" value="1"/>
</dbReference>
<evidence type="ECO:0000313" key="6">
    <source>
        <dbReference type="Proteomes" id="UP001526147"/>
    </source>
</evidence>
<evidence type="ECO:0000256" key="1">
    <source>
        <dbReference type="ARBA" id="ARBA00023015"/>
    </source>
</evidence>
<dbReference type="InterPro" id="IPR018060">
    <property type="entry name" value="HTH_AraC"/>
</dbReference>
<dbReference type="Pfam" id="PF12833">
    <property type="entry name" value="HTH_18"/>
    <property type="match status" value="1"/>
</dbReference>
<dbReference type="EMBL" id="JAOYEY010000043">
    <property type="protein sequence ID" value="MCV9886994.1"/>
    <property type="molecule type" value="Genomic_DNA"/>
</dbReference>
<evidence type="ECO:0000313" key="5">
    <source>
        <dbReference type="EMBL" id="MCV9886994.1"/>
    </source>
</evidence>
<dbReference type="InterPro" id="IPR037923">
    <property type="entry name" value="HTH-like"/>
</dbReference>
<dbReference type="InterPro" id="IPR009057">
    <property type="entry name" value="Homeodomain-like_sf"/>
</dbReference>
<dbReference type="RefSeq" id="WP_264143464.1">
    <property type="nucleotide sequence ID" value="NZ_JAOYEY010000043.1"/>
</dbReference>
<dbReference type="SUPFAM" id="SSF51215">
    <property type="entry name" value="Regulatory protein AraC"/>
    <property type="match status" value="1"/>
</dbReference>
<evidence type="ECO:0000259" key="4">
    <source>
        <dbReference type="PROSITE" id="PS01124"/>
    </source>
</evidence>
<dbReference type="InterPro" id="IPR020449">
    <property type="entry name" value="Tscrpt_reg_AraC-type_HTH"/>
</dbReference>
<reference evidence="5 6" key="1">
    <citation type="submission" date="2022-10" db="EMBL/GenBank/DDBJ databases">
        <title>Draft genome assembly of moderately radiation resistant bacterium Metabacillus halosaccharovorans.</title>
        <authorList>
            <person name="Pal S."/>
            <person name="Gopinathan A."/>
        </authorList>
    </citation>
    <scope>NUCLEOTIDE SEQUENCE [LARGE SCALE GENOMIC DNA]</scope>
    <source>
        <strain evidence="5 6">VITHBRA001</strain>
    </source>
</reference>
<dbReference type="Gene3D" id="1.10.10.60">
    <property type="entry name" value="Homeodomain-like"/>
    <property type="match status" value="2"/>
</dbReference>
<feature type="domain" description="HTH araC/xylS-type" evidence="4">
    <location>
        <begin position="188"/>
        <end position="286"/>
    </location>
</feature>